<dbReference type="VEuPathDB" id="TriTrypDB:TcCL_Unassigned00944"/>
<proteinExistence type="predicted"/>
<dbReference type="AlphaFoldDB" id="A0A2V2UUB5"/>
<dbReference type="VEuPathDB" id="TriTrypDB:TCDM_12817"/>
<reference evidence="2 3" key="1">
    <citation type="journal article" date="2018" name="Microb. Genom.">
        <title>Expanding an expanded genome: long-read sequencing of Trypanosoma cruzi.</title>
        <authorList>
            <person name="Berna L."/>
            <person name="Rodriguez M."/>
            <person name="Chiribao M.L."/>
            <person name="Parodi-Talice A."/>
            <person name="Pita S."/>
            <person name="Rijo G."/>
            <person name="Alvarez-Valin F."/>
            <person name="Robello C."/>
        </authorList>
    </citation>
    <scope>NUCLEOTIDE SEQUENCE [LARGE SCALE GENOMIC DNA]</scope>
    <source>
        <strain evidence="2 3">Dm28c</strain>
    </source>
</reference>
<dbReference type="InterPro" id="IPR006518">
    <property type="entry name" value="Trypano_RHS"/>
</dbReference>
<organism evidence="2 3">
    <name type="scientific">Trypanosoma cruzi</name>
    <dbReference type="NCBI Taxonomy" id="5693"/>
    <lineage>
        <taxon>Eukaryota</taxon>
        <taxon>Discoba</taxon>
        <taxon>Euglenozoa</taxon>
        <taxon>Kinetoplastea</taxon>
        <taxon>Metakinetoplastina</taxon>
        <taxon>Trypanosomatida</taxon>
        <taxon>Trypanosomatidae</taxon>
        <taxon>Trypanosoma</taxon>
        <taxon>Schizotrypanum</taxon>
    </lineage>
</organism>
<dbReference type="VEuPathDB" id="TriTrypDB:C3747_1073g2"/>
<evidence type="ECO:0000256" key="1">
    <source>
        <dbReference type="SAM" id="MobiDB-lite"/>
    </source>
</evidence>
<dbReference type="VEuPathDB" id="TriTrypDB:C4B63_142g29"/>
<accession>A0A2V2UUB5</accession>
<dbReference type="NCBIfam" id="TIGR01631">
    <property type="entry name" value="Trypano_RHS"/>
    <property type="match status" value="1"/>
</dbReference>
<dbReference type="VEuPathDB" id="TriTrypDB:TCSYLVIO_009667"/>
<comment type="caution">
    <text evidence="2">The sequence shown here is derived from an EMBL/GenBank/DDBJ whole genome shotgun (WGS) entry which is preliminary data.</text>
</comment>
<evidence type="ECO:0000313" key="3">
    <source>
        <dbReference type="Proteomes" id="UP000246121"/>
    </source>
</evidence>
<feature type="region of interest" description="Disordered" evidence="1">
    <location>
        <begin position="46"/>
        <end position="66"/>
    </location>
</feature>
<name>A0A2V2UUB5_TRYCR</name>
<gene>
    <name evidence="2" type="ORF">C4B63_142g29</name>
</gene>
<evidence type="ECO:0000313" key="2">
    <source>
        <dbReference type="EMBL" id="PWU85853.1"/>
    </source>
</evidence>
<dbReference type="VEuPathDB" id="TriTrypDB:BCY84_05630"/>
<dbReference type="EMBL" id="PRFA01000142">
    <property type="protein sequence ID" value="PWU85853.1"/>
    <property type="molecule type" value="Genomic_DNA"/>
</dbReference>
<protein>
    <submittedName>
        <fullName evidence="2">Putative retrotransposon hot spot (RHS) protein</fullName>
    </submittedName>
</protein>
<dbReference type="Proteomes" id="UP000246121">
    <property type="component" value="Unassembled WGS sequence"/>
</dbReference>
<sequence>MATKDFLLLILRSHGALVSHALEQFGLRAFMYGEFVSALVKELKELPPPSPSKPRSSVLKVNHQGHPTRTVGLGKLENGVRRIDMKYRVLYIPAARNFPLVDGFFFVDSPRKTLVGLQMTTAGEHHTIPSTVRLFKNNMAKYFKGWKKLSRDMSWEMIYVQRADSKRLKNGRDVVRQYQKFERRWKKRLWRSGTETYTNTSLC</sequence>
<dbReference type="VEuPathDB" id="TriTrypDB:ECC02_011329"/>